<dbReference type="SUPFAM" id="SSF51182">
    <property type="entry name" value="RmlC-like cupins"/>
    <property type="match status" value="1"/>
</dbReference>
<protein>
    <submittedName>
        <fullName evidence="1">Mannose-6-phosphate isomerase</fullName>
    </submittedName>
</protein>
<feature type="non-terminal residue" evidence="1">
    <location>
        <position position="1"/>
    </location>
</feature>
<evidence type="ECO:0000313" key="2">
    <source>
        <dbReference type="Proteomes" id="UP000294192"/>
    </source>
</evidence>
<keyword evidence="1" id="KW-0413">Isomerase</keyword>
<organism evidence="1 2">
    <name type="scientific">Mycoplasma marinum</name>
    <dbReference type="NCBI Taxonomy" id="1937190"/>
    <lineage>
        <taxon>Bacteria</taxon>
        <taxon>Bacillati</taxon>
        <taxon>Mycoplasmatota</taxon>
        <taxon>Mollicutes</taxon>
        <taxon>Mycoplasmataceae</taxon>
        <taxon>Mycoplasma</taxon>
    </lineage>
</organism>
<reference evidence="1 2" key="1">
    <citation type="submission" date="2018-02" db="EMBL/GenBank/DDBJ databases">
        <title>Mycoplasma marinum and Mycoplasma todarodis sp. nov., moderately halophilic and psychrotolerant mycoplasmas isolated from cephalopods.</title>
        <authorList>
            <person name="Viver T."/>
        </authorList>
    </citation>
    <scope>NUCLEOTIDE SEQUENCE [LARGE SCALE GENOMIC DNA]</scope>
    <source>
        <strain evidence="1 2">PE</strain>
    </source>
</reference>
<comment type="caution">
    <text evidence="1">The sequence shown here is derived from an EMBL/GenBank/DDBJ whole genome shotgun (WGS) entry which is preliminary data.</text>
</comment>
<accession>A0A4R0XRH5</accession>
<dbReference type="InterPro" id="IPR014710">
    <property type="entry name" value="RmlC-like_jellyroll"/>
</dbReference>
<evidence type="ECO:0000313" key="1">
    <source>
        <dbReference type="EMBL" id="TCG10267.1"/>
    </source>
</evidence>
<proteinExistence type="predicted"/>
<name>A0A4R0XRH5_9MOLU</name>
<dbReference type="Proteomes" id="UP000294192">
    <property type="component" value="Unassembled WGS sequence"/>
</dbReference>
<dbReference type="AlphaFoldDB" id="A0A4R0XRH5"/>
<dbReference type="InterPro" id="IPR011051">
    <property type="entry name" value="RmlC_Cupin_sf"/>
</dbReference>
<sequence>KPEVGQFINVPAGLVHGIGGGSKVLEVQQPSDTTYRLYDYDRLENGELRELHIEKSLKSIKDLKWEIENKGDNVYITNEYSIEIGYGEKILSIDCIIVDLEEEIAYLAKKDEKIFFQKWAIVKERK</sequence>
<gene>
    <name evidence="1" type="ORF">C4B24_04970</name>
</gene>
<dbReference type="EMBL" id="PSZO01000093">
    <property type="protein sequence ID" value="TCG10267.1"/>
    <property type="molecule type" value="Genomic_DNA"/>
</dbReference>
<dbReference type="Gene3D" id="2.60.120.10">
    <property type="entry name" value="Jelly Rolls"/>
    <property type="match status" value="1"/>
</dbReference>
<dbReference type="GO" id="GO:0016853">
    <property type="term" value="F:isomerase activity"/>
    <property type="evidence" value="ECO:0007669"/>
    <property type="project" value="UniProtKB-KW"/>
</dbReference>
<keyword evidence="2" id="KW-1185">Reference proteome</keyword>